<accession>A0A080YXG0</accession>
<proteinExistence type="predicted"/>
<sequence>MAVDPYLLAPIDIRKYRRSATRLGGRAASCVDFGFLHGVRANGTPPEITIASPASMGTPSEVKVVHQTSSGTPAGSVPATSTDSTVRPALGRAARRGRRASVGEDCHGLQLDGGFTFLVDCIQKVCSLQSQRATSNTQGQEEKTSAFHV</sequence>
<dbReference type="AlphaFoldDB" id="A0A080YXG0"/>
<protein>
    <submittedName>
        <fullName evidence="2">Uncharacterized protein</fullName>
    </submittedName>
</protein>
<name>A0A080YXG0_PHYNI</name>
<evidence type="ECO:0000313" key="3">
    <source>
        <dbReference type="Proteomes" id="UP000028582"/>
    </source>
</evidence>
<evidence type="ECO:0000256" key="1">
    <source>
        <dbReference type="SAM" id="MobiDB-lite"/>
    </source>
</evidence>
<feature type="compositionally biased region" description="Polar residues" evidence="1">
    <location>
        <begin position="68"/>
        <end position="85"/>
    </location>
</feature>
<feature type="region of interest" description="Disordered" evidence="1">
    <location>
        <begin position="68"/>
        <end position="98"/>
    </location>
</feature>
<organism evidence="2 3">
    <name type="scientific">Phytophthora nicotianae P1976</name>
    <dbReference type="NCBI Taxonomy" id="1317066"/>
    <lineage>
        <taxon>Eukaryota</taxon>
        <taxon>Sar</taxon>
        <taxon>Stramenopiles</taxon>
        <taxon>Oomycota</taxon>
        <taxon>Peronosporomycetes</taxon>
        <taxon>Peronosporales</taxon>
        <taxon>Peronosporaceae</taxon>
        <taxon>Phytophthora</taxon>
    </lineage>
</organism>
<dbReference type="Proteomes" id="UP000028582">
    <property type="component" value="Unassembled WGS sequence"/>
</dbReference>
<gene>
    <name evidence="2" type="ORF">F444_22551</name>
</gene>
<comment type="caution">
    <text evidence="2">The sequence shown here is derived from an EMBL/GenBank/DDBJ whole genome shotgun (WGS) entry which is preliminary data.</text>
</comment>
<dbReference type="EMBL" id="ANJA01004417">
    <property type="protein sequence ID" value="ETO59071.1"/>
    <property type="molecule type" value="Genomic_DNA"/>
</dbReference>
<reference evidence="2 3" key="1">
    <citation type="submission" date="2013-11" db="EMBL/GenBank/DDBJ databases">
        <title>The Genome Sequence of Phytophthora parasitica P1976.</title>
        <authorList>
            <consortium name="The Broad Institute Genomics Platform"/>
            <person name="Russ C."/>
            <person name="Tyler B."/>
            <person name="Panabieres F."/>
            <person name="Shan W."/>
            <person name="Tripathy S."/>
            <person name="Grunwald N."/>
            <person name="Machado M."/>
            <person name="Johnson C.S."/>
            <person name="Walker B."/>
            <person name="Young S."/>
            <person name="Zeng Q."/>
            <person name="Gargeya S."/>
            <person name="Fitzgerald M."/>
            <person name="Haas B."/>
            <person name="Abouelleil A."/>
            <person name="Allen A.W."/>
            <person name="Alvarado L."/>
            <person name="Arachchi H.M."/>
            <person name="Berlin A.M."/>
            <person name="Chapman S.B."/>
            <person name="Gainer-Dewar J."/>
            <person name="Goldberg J."/>
            <person name="Griggs A."/>
            <person name="Gujja S."/>
            <person name="Hansen M."/>
            <person name="Howarth C."/>
            <person name="Imamovic A."/>
            <person name="Ireland A."/>
            <person name="Larimer J."/>
            <person name="McCowan C."/>
            <person name="Murphy C."/>
            <person name="Pearson M."/>
            <person name="Poon T.W."/>
            <person name="Priest M."/>
            <person name="Roberts A."/>
            <person name="Saif S."/>
            <person name="Shea T."/>
            <person name="Sisk P."/>
            <person name="Sykes S."/>
            <person name="Wortman J."/>
            <person name="Nusbaum C."/>
            <person name="Birren B."/>
        </authorList>
    </citation>
    <scope>NUCLEOTIDE SEQUENCE [LARGE SCALE GENOMIC DNA]</scope>
    <source>
        <strain evidence="2 3">P1976</strain>
    </source>
</reference>
<evidence type="ECO:0000313" key="2">
    <source>
        <dbReference type="EMBL" id="ETO59071.1"/>
    </source>
</evidence>